<organism evidence="1">
    <name type="scientific">Rhizophora mucronata</name>
    <name type="common">Asiatic mangrove</name>
    <dbReference type="NCBI Taxonomy" id="61149"/>
    <lineage>
        <taxon>Eukaryota</taxon>
        <taxon>Viridiplantae</taxon>
        <taxon>Streptophyta</taxon>
        <taxon>Embryophyta</taxon>
        <taxon>Tracheophyta</taxon>
        <taxon>Spermatophyta</taxon>
        <taxon>Magnoliopsida</taxon>
        <taxon>eudicotyledons</taxon>
        <taxon>Gunneridae</taxon>
        <taxon>Pentapetalae</taxon>
        <taxon>rosids</taxon>
        <taxon>fabids</taxon>
        <taxon>Malpighiales</taxon>
        <taxon>Rhizophoraceae</taxon>
        <taxon>Rhizophora</taxon>
    </lineage>
</organism>
<protein>
    <submittedName>
        <fullName evidence="1">Uncharacterized protein</fullName>
    </submittedName>
</protein>
<reference evidence="1" key="1">
    <citation type="submission" date="2018-02" db="EMBL/GenBank/DDBJ databases">
        <title>Rhizophora mucronata_Transcriptome.</title>
        <authorList>
            <person name="Meera S.P."/>
            <person name="Sreeshan A."/>
            <person name="Augustine A."/>
        </authorList>
    </citation>
    <scope>NUCLEOTIDE SEQUENCE</scope>
    <source>
        <tissue evidence="1">Leaf</tissue>
    </source>
</reference>
<proteinExistence type="predicted"/>
<evidence type="ECO:0000313" key="1">
    <source>
        <dbReference type="EMBL" id="MBX37453.1"/>
    </source>
</evidence>
<dbReference type="AlphaFoldDB" id="A0A2P2N4S0"/>
<accession>A0A2P2N4S0</accession>
<name>A0A2P2N4S0_RHIMU</name>
<dbReference type="EMBL" id="GGEC01056969">
    <property type="protein sequence ID" value="MBX37453.1"/>
    <property type="molecule type" value="Transcribed_RNA"/>
</dbReference>
<sequence length="24" mass="2577">MQLARSSNPAVLVLSCSIKNAFNI</sequence>
<dbReference type="PROSITE" id="PS51257">
    <property type="entry name" value="PROKAR_LIPOPROTEIN"/>
    <property type="match status" value="1"/>
</dbReference>